<keyword evidence="8" id="KW-1185">Reference proteome</keyword>
<accession>A0A1G9AH30</accession>
<dbReference type="SUPFAM" id="SSF46689">
    <property type="entry name" value="Homeodomain-like"/>
    <property type="match status" value="2"/>
</dbReference>
<feature type="domain" description="HTH araC/xylS-type" evidence="5">
    <location>
        <begin position="177"/>
        <end position="275"/>
    </location>
</feature>
<evidence type="ECO:0000256" key="2">
    <source>
        <dbReference type="ARBA" id="ARBA00023015"/>
    </source>
</evidence>
<dbReference type="InterPro" id="IPR020449">
    <property type="entry name" value="Tscrpt_reg_AraC-type_HTH"/>
</dbReference>
<evidence type="ECO:0000313" key="8">
    <source>
        <dbReference type="Proteomes" id="UP000199050"/>
    </source>
</evidence>
<dbReference type="STRING" id="1174501.SAMN05216192_13659"/>
<dbReference type="SMART" id="SM00342">
    <property type="entry name" value="HTH_ARAC"/>
    <property type="match status" value="1"/>
</dbReference>
<dbReference type="InterPro" id="IPR002491">
    <property type="entry name" value="ABC_transptr_periplasmic_BD"/>
</dbReference>
<dbReference type="Gene3D" id="3.40.50.1980">
    <property type="entry name" value="Nitrogenase molybdenum iron protein domain"/>
    <property type="match status" value="2"/>
</dbReference>
<dbReference type="RefSeq" id="WP_090717733.1">
    <property type="nucleotide sequence ID" value="NZ_CBCSKY010000038.1"/>
</dbReference>
<dbReference type="Pfam" id="PF12833">
    <property type="entry name" value="HTH_18"/>
    <property type="match status" value="1"/>
</dbReference>
<dbReference type="EMBL" id="FNDX01000036">
    <property type="protein sequence ID" value="SDK26588.1"/>
    <property type="molecule type" value="Genomic_DNA"/>
</dbReference>
<dbReference type="GO" id="GO:0043565">
    <property type="term" value="F:sequence-specific DNA binding"/>
    <property type="evidence" value="ECO:0007669"/>
    <property type="project" value="InterPro"/>
</dbReference>
<reference evidence="8" key="1">
    <citation type="submission" date="2016-10" db="EMBL/GenBank/DDBJ databases">
        <authorList>
            <person name="Varghese N."/>
            <person name="Submissions S."/>
        </authorList>
    </citation>
    <scope>NUCLEOTIDE SEQUENCE [LARGE SCALE GENOMIC DNA]</scope>
    <source>
        <strain evidence="8">CGMCC 1.11012</strain>
    </source>
</reference>
<gene>
    <name evidence="7" type="ORF">SAMN05216192_13659</name>
</gene>
<evidence type="ECO:0000259" key="5">
    <source>
        <dbReference type="PROSITE" id="PS01124"/>
    </source>
</evidence>
<dbReference type="PROSITE" id="PS01124">
    <property type="entry name" value="HTH_ARAC_FAMILY_2"/>
    <property type="match status" value="1"/>
</dbReference>
<evidence type="ECO:0000313" key="7">
    <source>
        <dbReference type="EMBL" id="SDK26588.1"/>
    </source>
</evidence>
<keyword evidence="4" id="KW-0804">Transcription</keyword>
<proteinExistence type="predicted"/>
<dbReference type="PANTHER" id="PTHR46796:SF13">
    <property type="entry name" value="HTH-TYPE TRANSCRIPTIONAL ACTIVATOR RHAS"/>
    <property type="match status" value="1"/>
</dbReference>
<evidence type="ECO:0000256" key="3">
    <source>
        <dbReference type="ARBA" id="ARBA00023125"/>
    </source>
</evidence>
<dbReference type="InterPro" id="IPR037923">
    <property type="entry name" value="HTH-like"/>
</dbReference>
<dbReference type="PROSITE" id="PS50983">
    <property type="entry name" value="FE_B12_PBP"/>
    <property type="match status" value="1"/>
</dbReference>
<feature type="domain" description="Fe/B12 periplasmic-binding" evidence="6">
    <location>
        <begin position="279"/>
        <end position="534"/>
    </location>
</feature>
<evidence type="ECO:0000259" key="6">
    <source>
        <dbReference type="PROSITE" id="PS50983"/>
    </source>
</evidence>
<evidence type="ECO:0000256" key="1">
    <source>
        <dbReference type="ARBA" id="ARBA00022490"/>
    </source>
</evidence>
<dbReference type="SUPFAM" id="SSF51215">
    <property type="entry name" value="Regulatory protein AraC"/>
    <property type="match status" value="1"/>
</dbReference>
<dbReference type="PANTHER" id="PTHR46796">
    <property type="entry name" value="HTH-TYPE TRANSCRIPTIONAL ACTIVATOR RHAS-RELATED"/>
    <property type="match status" value="1"/>
</dbReference>
<name>A0A1G9AH30_9BACL</name>
<keyword evidence="1" id="KW-0963">Cytoplasm</keyword>
<keyword evidence="2" id="KW-0805">Transcription regulation</keyword>
<dbReference type="InterPro" id="IPR018060">
    <property type="entry name" value="HTH_AraC"/>
</dbReference>
<dbReference type="Gene3D" id="1.10.10.60">
    <property type="entry name" value="Homeodomain-like"/>
    <property type="match status" value="2"/>
</dbReference>
<dbReference type="SUPFAM" id="SSF53807">
    <property type="entry name" value="Helical backbone' metal receptor"/>
    <property type="match status" value="1"/>
</dbReference>
<dbReference type="GO" id="GO:0003700">
    <property type="term" value="F:DNA-binding transcription factor activity"/>
    <property type="evidence" value="ECO:0007669"/>
    <property type="project" value="InterPro"/>
</dbReference>
<dbReference type="AlphaFoldDB" id="A0A1G9AH30"/>
<organism evidence="7 8">
    <name type="scientific">Paenibacillus typhae</name>
    <dbReference type="NCBI Taxonomy" id="1174501"/>
    <lineage>
        <taxon>Bacteria</taxon>
        <taxon>Bacillati</taxon>
        <taxon>Bacillota</taxon>
        <taxon>Bacilli</taxon>
        <taxon>Bacillales</taxon>
        <taxon>Paenibacillaceae</taxon>
        <taxon>Paenibacillus</taxon>
    </lineage>
</organism>
<dbReference type="PRINTS" id="PR00032">
    <property type="entry name" value="HTHARAC"/>
</dbReference>
<dbReference type="InterPro" id="IPR050204">
    <property type="entry name" value="AraC_XylS_family_regulators"/>
</dbReference>
<keyword evidence="3" id="KW-0238">DNA-binding</keyword>
<evidence type="ECO:0000256" key="4">
    <source>
        <dbReference type="ARBA" id="ARBA00023163"/>
    </source>
</evidence>
<dbReference type="InterPro" id="IPR009057">
    <property type="entry name" value="Homeodomain-like_sf"/>
</dbReference>
<dbReference type="OrthoDB" id="9783876at2"/>
<sequence>MEERALDNTYPYKLLYNLNSIETVTRSKSDNNQSGLFPVPALIIVTDGQGWIETDGQRCLLDKGAGFLFERGAVDRISTGEQGLSFYRLHFEVIAAGENKVLAMQCLSEDGLLQPGPLQCRPFPQIILLLESILQSQRSAEGIERFAAQSRFQELLLLLMRANPCAAVPEDEQAAVQRSIQYMQEHFNETVTVDDLAEIAGLGRSRFSRLFKEQTGQIPLEYLNGLRIERAQQQLLMSKDRLHEIALAVGYSNEYYFSRRFKGSVGVTPGKYRSLYQEGTRIFAPFLEDYLLALGITPVAQYCHPDWGKQDYLGLHHIPAFDISSGDWQALFRYTPELIMLDDGFQRWHLEECRQVAPLFKLPFHQENWRATLRSAAVIFGLTGRVQEVIGHYEQKARDARQLLSRAAGMQTVAVLRIYSGGMMLYGCDGLGYTGEVLHRDLGLQPHHLVRQLCRGRKQVNLSREALAQLTADHLFITFDRQMGEGRELLETPFWRKLPAVRSGCVYEMDFMAWMNYGVMSHQRKIADVLQVLA</sequence>
<dbReference type="Pfam" id="PF01497">
    <property type="entry name" value="Peripla_BP_2"/>
    <property type="match status" value="1"/>
</dbReference>
<protein>
    <submittedName>
        <fullName evidence="7">Transcriptional regulator of bacillibactin transport</fullName>
    </submittedName>
</protein>
<dbReference type="Proteomes" id="UP000199050">
    <property type="component" value="Unassembled WGS sequence"/>
</dbReference>